<gene>
    <name evidence="1" type="ORF">BT96DRAFT_999245</name>
</gene>
<reference evidence="1" key="1">
    <citation type="journal article" date="2019" name="Environ. Microbiol.">
        <title>Fungal ecological strategies reflected in gene transcription - a case study of two litter decomposers.</title>
        <authorList>
            <person name="Barbi F."/>
            <person name="Kohler A."/>
            <person name="Barry K."/>
            <person name="Baskaran P."/>
            <person name="Daum C."/>
            <person name="Fauchery L."/>
            <person name="Ihrmark K."/>
            <person name="Kuo A."/>
            <person name="LaButti K."/>
            <person name="Lipzen A."/>
            <person name="Morin E."/>
            <person name="Grigoriev I.V."/>
            <person name="Henrissat B."/>
            <person name="Lindahl B."/>
            <person name="Martin F."/>
        </authorList>
    </citation>
    <scope>NUCLEOTIDE SEQUENCE</scope>
    <source>
        <strain evidence="1">JB14</strain>
    </source>
</reference>
<dbReference type="Proteomes" id="UP000799118">
    <property type="component" value="Unassembled WGS sequence"/>
</dbReference>
<dbReference type="EMBL" id="ML769567">
    <property type="protein sequence ID" value="KAE9393630.1"/>
    <property type="molecule type" value="Genomic_DNA"/>
</dbReference>
<sequence>MASVVSLTVFPPSETFLKAHEQYTAGFDKISAADGLICAYHGLQDQEEGAKQGYFITVWESAKRLKMFRETASEKLVSLAGQSLKASAQGAEFKQYQFISVQGDHVPAFDSKITEIVIVTPHDGVPKEVVKEATLKAHGVLEGVAGRPAAVSESIDGSGVLLVSVGWESVAQHRDTVKNGPFNPSAIRELRGVSDLGMSHVSLKKNSVI</sequence>
<protein>
    <recommendedName>
        <fullName evidence="3">ABM domain-containing protein</fullName>
    </recommendedName>
</protein>
<evidence type="ECO:0000313" key="2">
    <source>
        <dbReference type="Proteomes" id="UP000799118"/>
    </source>
</evidence>
<evidence type="ECO:0008006" key="3">
    <source>
        <dbReference type="Google" id="ProtNLM"/>
    </source>
</evidence>
<organism evidence="1 2">
    <name type="scientific">Gymnopus androsaceus JB14</name>
    <dbReference type="NCBI Taxonomy" id="1447944"/>
    <lineage>
        <taxon>Eukaryota</taxon>
        <taxon>Fungi</taxon>
        <taxon>Dikarya</taxon>
        <taxon>Basidiomycota</taxon>
        <taxon>Agaricomycotina</taxon>
        <taxon>Agaricomycetes</taxon>
        <taxon>Agaricomycetidae</taxon>
        <taxon>Agaricales</taxon>
        <taxon>Marasmiineae</taxon>
        <taxon>Omphalotaceae</taxon>
        <taxon>Gymnopus</taxon>
    </lineage>
</organism>
<evidence type="ECO:0000313" key="1">
    <source>
        <dbReference type="EMBL" id="KAE9393630.1"/>
    </source>
</evidence>
<dbReference type="OrthoDB" id="3830579at2759"/>
<accession>A0A6A4H7C5</accession>
<dbReference type="AlphaFoldDB" id="A0A6A4H7C5"/>
<name>A0A6A4H7C5_9AGAR</name>
<keyword evidence="2" id="KW-1185">Reference proteome</keyword>
<proteinExistence type="predicted"/>